<name>A0A6M3J4Z3_9ZZZZ</name>
<organism evidence="1">
    <name type="scientific">viral metagenome</name>
    <dbReference type="NCBI Taxonomy" id="1070528"/>
    <lineage>
        <taxon>unclassified sequences</taxon>
        <taxon>metagenomes</taxon>
        <taxon>organismal metagenomes</taxon>
    </lineage>
</organism>
<sequence>MKKAYLEKITLSKNKRGCYILDTVKGCSFGITNNNKGCYGECYAKNIADRYGFNFNNPKCRVFKNNNNQLYFFGLKDMTHTNQIIRQINNMQMPFIRIGEMGDPSEDWEHTLSVCKDIVSVHKKIVVITKHIKQIPDKLLPVVEKLNFCINTSISALDEERLRQKRLSQFHKLKNICNSVLRIVSCSFNKNNKEGYRLDKIQSDLFKNDNYIDTIFRPGINNKLVMNNIINTSKTWFLNSYVLASVHNKNTYFGLCSYCPDMCGINK</sequence>
<protein>
    <submittedName>
        <fullName evidence="1">Uncharacterized protein</fullName>
    </submittedName>
</protein>
<dbReference type="EMBL" id="MT142516">
    <property type="protein sequence ID" value="QJA83706.1"/>
    <property type="molecule type" value="Genomic_DNA"/>
</dbReference>
<dbReference type="AlphaFoldDB" id="A0A6M3J4Z3"/>
<gene>
    <name evidence="2" type="ORF">MM415A00259_0031</name>
    <name evidence="1" type="ORF">MM415B00452_0037</name>
</gene>
<dbReference type="EMBL" id="MT141529">
    <property type="protein sequence ID" value="QJA64936.1"/>
    <property type="molecule type" value="Genomic_DNA"/>
</dbReference>
<reference evidence="1" key="1">
    <citation type="submission" date="2020-03" db="EMBL/GenBank/DDBJ databases">
        <title>The deep terrestrial virosphere.</title>
        <authorList>
            <person name="Holmfeldt K."/>
            <person name="Nilsson E."/>
            <person name="Simone D."/>
            <person name="Lopez-Fernandez M."/>
            <person name="Wu X."/>
            <person name="de Brujin I."/>
            <person name="Lundin D."/>
            <person name="Andersson A."/>
            <person name="Bertilsson S."/>
            <person name="Dopson M."/>
        </authorList>
    </citation>
    <scope>NUCLEOTIDE SEQUENCE</scope>
    <source>
        <strain evidence="2">MM415A00259</strain>
        <strain evidence="1">MM415B00452</strain>
    </source>
</reference>
<evidence type="ECO:0000313" key="1">
    <source>
        <dbReference type="EMBL" id="QJA64936.1"/>
    </source>
</evidence>
<proteinExistence type="predicted"/>
<accession>A0A6M3J4Z3</accession>
<evidence type="ECO:0000313" key="2">
    <source>
        <dbReference type="EMBL" id="QJA83706.1"/>
    </source>
</evidence>